<evidence type="ECO:0000313" key="2">
    <source>
        <dbReference type="EMBL" id="BAU90646.1"/>
    </source>
</evidence>
<organism evidence="2 3">
    <name type="scientific">Methylorubrum populi</name>
    <dbReference type="NCBI Taxonomy" id="223967"/>
    <lineage>
        <taxon>Bacteria</taxon>
        <taxon>Pseudomonadati</taxon>
        <taxon>Pseudomonadota</taxon>
        <taxon>Alphaproteobacteria</taxon>
        <taxon>Hyphomicrobiales</taxon>
        <taxon>Methylobacteriaceae</taxon>
        <taxon>Methylorubrum</taxon>
    </lineage>
</organism>
<dbReference type="AlphaFoldDB" id="A0A160PDS0"/>
<feature type="region of interest" description="Disordered" evidence="1">
    <location>
        <begin position="247"/>
        <end position="276"/>
    </location>
</feature>
<dbReference type="OrthoDB" id="8015722at2"/>
<name>A0A160PDS0_9HYPH</name>
<dbReference type="Proteomes" id="UP000218288">
    <property type="component" value="Chromosome"/>
</dbReference>
<dbReference type="EMBL" id="AP014809">
    <property type="protein sequence ID" value="BAU90646.1"/>
    <property type="molecule type" value="Genomic_DNA"/>
</dbReference>
<evidence type="ECO:0000256" key="1">
    <source>
        <dbReference type="SAM" id="MobiDB-lite"/>
    </source>
</evidence>
<reference evidence="2 3" key="1">
    <citation type="journal article" date="2016" name="Genome Announc.">
        <title>Complete Genome Sequence of Methylobacterium populi P-1M, Isolated from Pink-Pigmented Household Biofilm.</title>
        <authorList>
            <person name="Morohoshi T."/>
            <person name="Ikeda T."/>
        </authorList>
    </citation>
    <scope>NUCLEOTIDE SEQUENCE [LARGE SCALE GENOMIC DNA]</scope>
    <source>
        <strain evidence="2 3">P-1M</strain>
    </source>
</reference>
<dbReference type="RefSeq" id="WP_096484943.1">
    <property type="nucleotide sequence ID" value="NZ_AP014809.1"/>
</dbReference>
<gene>
    <name evidence="2" type="ORF">MPPM_2041</name>
</gene>
<proteinExistence type="predicted"/>
<sequence length="276" mass="28943">MKTWTQKLAELVEAAIRMVMALFAAVFGDEWDGVKPAARRLGAAARGVVPGVVADGLTAAGRGLGHALTLPLHAVDVTASAIGATLGAMLPTPPVTARQVADGAVARDDARTHREDPEMAEAHDALVAANLVGIRVQGAASSLLERGGKLHAVYRDELHPPVTAWLESLSPAQLKAIVDAPSYALDRHLKAEAKADMLPALPPVLSTVARMAKAANGGELDMKAMLAQAKKNLRNSQGEAEAMMARGTFRRPPEEPEGGQVIPIRGPRPTPRPSFG</sequence>
<feature type="compositionally biased region" description="Pro residues" evidence="1">
    <location>
        <begin position="266"/>
        <end position="276"/>
    </location>
</feature>
<evidence type="ECO:0000313" key="3">
    <source>
        <dbReference type="Proteomes" id="UP000218288"/>
    </source>
</evidence>
<accession>A0A160PDS0</accession>
<protein>
    <submittedName>
        <fullName evidence="2">Uncharacterized protein</fullName>
    </submittedName>
</protein>